<dbReference type="InterPro" id="IPR042099">
    <property type="entry name" value="ANL_N_sf"/>
</dbReference>
<protein>
    <submittedName>
        <fullName evidence="1">AMP-dependent synthetase</fullName>
    </submittedName>
</protein>
<evidence type="ECO:0000313" key="1">
    <source>
        <dbReference type="EMBL" id="MEE2036662.1"/>
    </source>
</evidence>
<gene>
    <name evidence="1" type="ORF">Q8791_05410</name>
</gene>
<reference evidence="1 2" key="1">
    <citation type="submission" date="2023-08" db="EMBL/GenBank/DDBJ databases">
        <authorList>
            <person name="Girao M."/>
            <person name="Carvalho M.F."/>
        </authorList>
    </citation>
    <scope>NUCLEOTIDE SEQUENCE [LARGE SCALE GENOMIC DNA]</scope>
    <source>
        <strain evidence="1 2">CT-R113</strain>
    </source>
</reference>
<dbReference type="EMBL" id="JAUZMY010000004">
    <property type="protein sequence ID" value="MEE2036662.1"/>
    <property type="molecule type" value="Genomic_DNA"/>
</dbReference>
<dbReference type="SUPFAM" id="SSF56801">
    <property type="entry name" value="Acetyl-CoA synthetase-like"/>
    <property type="match status" value="1"/>
</dbReference>
<organism evidence="1 2">
    <name type="scientific">Nocardiopsis codii</name>
    <dbReference type="NCBI Taxonomy" id="3065942"/>
    <lineage>
        <taxon>Bacteria</taxon>
        <taxon>Bacillati</taxon>
        <taxon>Actinomycetota</taxon>
        <taxon>Actinomycetes</taxon>
        <taxon>Streptosporangiales</taxon>
        <taxon>Nocardiopsidaceae</taxon>
        <taxon>Nocardiopsis</taxon>
    </lineage>
</organism>
<dbReference type="RefSeq" id="WP_330090472.1">
    <property type="nucleotide sequence ID" value="NZ_JAUZMY010000004.1"/>
</dbReference>
<proteinExistence type="predicted"/>
<sequence>MTTIFGSRAPNGEAPSPARALDKLSRIPVLREKYLRHTAGGAEPALSDLPTLGRDELGRAIDTLVRNDPSALTRASLHVMGGTRSTMRMGAVPADLYLDEIAPHVRPFEQGDLFTTLGTPFHMRACQDLHNGLASRAGVPTLSMDAPTDQMIDAYLDLFERHGVNALGTTLDTFRSLLRYCAAAGRDLGFLHKVLWSGPAMDSATRSLIRTHFPHLRTWALFGSAETWIIGHSGPDCANDTLHPLPHQYTEIVDGRMLVTVTHEKAVVPLLRYETGVEAEWTSCPCGLPGPAVRTHSRIDAPMGPLSRVVSPRDLVPLALRLDSVEAAQVVLVDPHTEDERLHLRVRLRQETQPDLYTGEWIRQHVLSESLGLSEATEDAPESFEVIVSRHMLRELPDGTAPEFLVREGGRLQIQSISTPNQGSYDTFSA</sequence>
<evidence type="ECO:0000313" key="2">
    <source>
        <dbReference type="Proteomes" id="UP001356095"/>
    </source>
</evidence>
<name>A0ABU7K336_9ACTN</name>
<dbReference type="Proteomes" id="UP001356095">
    <property type="component" value="Unassembled WGS sequence"/>
</dbReference>
<accession>A0ABU7K336</accession>
<comment type="caution">
    <text evidence="1">The sequence shown here is derived from an EMBL/GenBank/DDBJ whole genome shotgun (WGS) entry which is preliminary data.</text>
</comment>
<keyword evidence="2" id="KW-1185">Reference proteome</keyword>
<dbReference type="Gene3D" id="3.40.50.12780">
    <property type="entry name" value="N-terminal domain of ligase-like"/>
    <property type="match status" value="1"/>
</dbReference>